<dbReference type="InterPro" id="IPR011009">
    <property type="entry name" value="Kinase-like_dom_sf"/>
</dbReference>
<reference evidence="6 7" key="1">
    <citation type="journal article" date="2020" name="Elife">
        <title>Loss of centromere function drives karyotype evolution in closely related Malassezia species.</title>
        <authorList>
            <person name="Sankaranarayanan S.R."/>
            <person name="Ianiri G."/>
            <person name="Coelho M.A."/>
            <person name="Reza M.H."/>
            <person name="Thimmappa B.C."/>
            <person name="Ganguly P."/>
            <person name="Vadnala R.N."/>
            <person name="Sun S."/>
            <person name="Siddharthan R."/>
            <person name="Tellgren-Roth C."/>
            <person name="Dawson T.L."/>
            <person name="Heitman J."/>
            <person name="Sanyal K."/>
        </authorList>
    </citation>
    <scope>NUCLEOTIDE SEQUENCE [LARGE SCALE GENOMIC DNA]</scope>
    <source>
        <strain evidence="6">CBS14141</strain>
    </source>
</reference>
<keyword evidence="3" id="KW-0067">ATP-binding</keyword>
<dbReference type="PROSITE" id="PS50011">
    <property type="entry name" value="PROTEIN_KINASE_DOM"/>
    <property type="match status" value="1"/>
</dbReference>
<feature type="domain" description="Protein kinase" evidence="5">
    <location>
        <begin position="48"/>
        <end position="444"/>
    </location>
</feature>
<sequence length="444" mass="47899">MRRRRRRTSPTRSSPRRTSRRSLRCWTSTLGSARAPPICDRLDDAFEAHLLLPVGHGLCSVVSKAPMRAATSVLEAHGGVAGWLCLKHVDVDEQNAPHDVEREVALLRTTRHDHLATLLAAFTETPDAFTTVHHLAMPLYPVGLAAVLDAPRFAPHTPPFAADAADAWEKLLAGETYVSFVGAAMRQLLDAVAYLHAAGIAHRDIKPANVMLSTDGRVRLIDLGVAWSPEFPESTVYAHADPGAPRAMISEVGTGAFRAPELLFAPTRGYDAYQADMWSLGVLFASFFTALEQTAASDGDDEDWDEEPAALASWERTLWPAAGGRARPRRARRVETHRATLFDASRGDIGLAGDVFDVLGLPSSVDAWPEAAHFQPPLAQFPFVPRAAQGSVLDRLPQLDVLAGAADGAALAAWVRAQLPRLVQLSASARPAARDVLVALDAAL</sequence>
<dbReference type="PANTHER" id="PTHR24056:SF508">
    <property type="entry name" value="CYCLIN-DEPENDENT KINASE 10"/>
    <property type="match status" value="1"/>
</dbReference>
<dbReference type="PANTHER" id="PTHR24056">
    <property type="entry name" value="CELL DIVISION PROTEIN KINASE"/>
    <property type="match status" value="1"/>
</dbReference>
<keyword evidence="7" id="KW-1185">Reference proteome</keyword>
<evidence type="ECO:0000256" key="4">
    <source>
        <dbReference type="SAM" id="MobiDB-lite"/>
    </source>
</evidence>
<evidence type="ECO:0000256" key="1">
    <source>
        <dbReference type="ARBA" id="ARBA00006485"/>
    </source>
</evidence>
<dbReference type="InterPro" id="IPR050108">
    <property type="entry name" value="CDK"/>
</dbReference>
<dbReference type="InterPro" id="IPR000719">
    <property type="entry name" value="Prot_kinase_dom"/>
</dbReference>
<keyword evidence="2" id="KW-0547">Nucleotide-binding</keyword>
<dbReference type="Pfam" id="PF00069">
    <property type="entry name" value="Pkinase"/>
    <property type="match status" value="1"/>
</dbReference>
<dbReference type="SUPFAM" id="SSF56112">
    <property type="entry name" value="Protein kinase-like (PK-like)"/>
    <property type="match status" value="1"/>
</dbReference>
<dbReference type="PROSITE" id="PS00108">
    <property type="entry name" value="PROTEIN_KINASE_ST"/>
    <property type="match status" value="1"/>
</dbReference>
<evidence type="ECO:0000313" key="7">
    <source>
        <dbReference type="Proteomes" id="UP000818624"/>
    </source>
</evidence>
<proteinExistence type="inferred from homology"/>
<evidence type="ECO:0000313" key="6">
    <source>
        <dbReference type="EMBL" id="WFD49067.1"/>
    </source>
</evidence>
<name>A0ABY8EWB4_MALFU</name>
<dbReference type="InterPro" id="IPR008271">
    <property type="entry name" value="Ser/Thr_kinase_AS"/>
</dbReference>
<dbReference type="Proteomes" id="UP000818624">
    <property type="component" value="Chromosome 4"/>
</dbReference>
<comment type="similarity">
    <text evidence="1">Belongs to the protein kinase superfamily. CMGC Ser/Thr protein kinase family. CDC2/CDKX subfamily.</text>
</comment>
<evidence type="ECO:0000256" key="3">
    <source>
        <dbReference type="ARBA" id="ARBA00022840"/>
    </source>
</evidence>
<dbReference type="SMART" id="SM00220">
    <property type="entry name" value="S_TKc"/>
    <property type="match status" value="1"/>
</dbReference>
<dbReference type="Gene3D" id="1.10.510.10">
    <property type="entry name" value="Transferase(Phosphotransferase) domain 1"/>
    <property type="match status" value="1"/>
</dbReference>
<accession>A0ABY8EWB4</accession>
<gene>
    <name evidence="6" type="ORF">GLX27_003745</name>
</gene>
<feature type="region of interest" description="Disordered" evidence="4">
    <location>
        <begin position="1"/>
        <end position="22"/>
    </location>
</feature>
<evidence type="ECO:0000259" key="5">
    <source>
        <dbReference type="PROSITE" id="PS50011"/>
    </source>
</evidence>
<dbReference type="EMBL" id="CP046237">
    <property type="protein sequence ID" value="WFD49067.1"/>
    <property type="molecule type" value="Genomic_DNA"/>
</dbReference>
<protein>
    <recommendedName>
        <fullName evidence="5">Protein kinase domain-containing protein</fullName>
    </recommendedName>
</protein>
<organism evidence="6 7">
    <name type="scientific">Malassezia furfur</name>
    <name type="common">Pityriasis versicolor infection agent</name>
    <name type="synonym">Pityrosporum furfur</name>
    <dbReference type="NCBI Taxonomy" id="55194"/>
    <lineage>
        <taxon>Eukaryota</taxon>
        <taxon>Fungi</taxon>
        <taxon>Dikarya</taxon>
        <taxon>Basidiomycota</taxon>
        <taxon>Ustilaginomycotina</taxon>
        <taxon>Malasseziomycetes</taxon>
        <taxon>Malasseziales</taxon>
        <taxon>Malasseziaceae</taxon>
        <taxon>Malassezia</taxon>
    </lineage>
</organism>
<evidence type="ECO:0000256" key="2">
    <source>
        <dbReference type="ARBA" id="ARBA00022741"/>
    </source>
</evidence>
<dbReference type="CDD" id="cd00180">
    <property type="entry name" value="PKc"/>
    <property type="match status" value="1"/>
</dbReference>